<keyword evidence="7 10" id="KW-1133">Transmembrane helix</keyword>
<reference evidence="12 14" key="2">
    <citation type="submission" date="2021-03" db="EMBL/GenBank/DDBJ databases">
        <authorList>
            <person name="Li Y."/>
            <person name="Li S."/>
            <person name="Chen M."/>
            <person name="Peng G."/>
            <person name="Tan Z."/>
            <person name="An Q."/>
        </authorList>
    </citation>
    <scope>NUCLEOTIDE SEQUENCE [LARGE SCALE GENOMIC DNA]</scope>
    <source>
        <strain evidence="12 14">Ola 51</strain>
    </source>
</reference>
<comment type="catalytic activity">
    <reaction evidence="9">
        <text>3',3'-c-di-GMP + H2O = 5'-phosphoguanylyl(3'-&gt;5')guanosine + H(+)</text>
        <dbReference type="Rhea" id="RHEA:24902"/>
        <dbReference type="ChEBI" id="CHEBI:15377"/>
        <dbReference type="ChEBI" id="CHEBI:15378"/>
        <dbReference type="ChEBI" id="CHEBI:58754"/>
        <dbReference type="ChEBI" id="CHEBI:58805"/>
        <dbReference type="EC" id="3.1.4.52"/>
    </reaction>
</comment>
<dbReference type="EMBL" id="CP014007">
    <property type="protein sequence ID" value="ANI85332.1"/>
    <property type="molecule type" value="Genomic_DNA"/>
</dbReference>
<sequence length="524" mass="59237">MTNRRLITLIIAIMALALILPPGLSIWMTHRQAKETFMDQLETYSKLADMRTLRVVNESKTALRQLENWRGPVCTADHLLEMQRASYAHRYVQEVLYVDALQPHCSSLQNGTSTSPFPPPRKITADGFRVWLTRHNDLGLSRNMIAIGNEHYVVMVDPQSLIDILSYGSLPLHFSLVNTSTRQIIAGGTEIPSAVLEQIAQRAQTTEHFRESTYHIKYDASLGLATVTWMPDTPLENNWHRLLTIWVPFSLLMSLLLAFVLLKVLRRLQSPRYQLQEAIHRREIMAHYQPIMALESGRIVGAEALARWQQKDGSFLSPDIFIPLAVHSGLMPQLTRLMMENVFADMGSWLQQHPEQHISVNLEPADLLDPGLPALLAELLQRWQLSPSQIALELTERGFADPAVSGPAINTLRAAGHAIYIDDFGTGYCSLSYLQNLDVDTIKIDKSFVDALEQKTVTPHIIEMAKALKLAMVAEGIETEAQLQWLKQCGVEYGQGWLYSKALPAEEFIRWAENNLHEKGLCYC</sequence>
<dbReference type="PROSITE" id="PS50883">
    <property type="entry name" value="EAL"/>
    <property type="match status" value="1"/>
</dbReference>
<keyword evidence="8 10" id="KW-0472">Membrane</keyword>
<evidence type="ECO:0000256" key="8">
    <source>
        <dbReference type="ARBA" id="ARBA00023136"/>
    </source>
</evidence>
<gene>
    <name evidence="12" type="ORF">AWR26_19105</name>
    <name evidence="13" type="ORF">SAMN05216286_0397</name>
</gene>
<evidence type="ECO:0000256" key="4">
    <source>
        <dbReference type="ARBA" id="ARBA00022636"/>
    </source>
</evidence>
<dbReference type="GO" id="GO:0005886">
    <property type="term" value="C:plasma membrane"/>
    <property type="evidence" value="ECO:0007669"/>
    <property type="project" value="UniProtKB-SubCell"/>
</dbReference>
<dbReference type="InterPro" id="IPR035919">
    <property type="entry name" value="EAL_sf"/>
</dbReference>
<keyword evidence="6" id="KW-0378">Hydrolase</keyword>
<evidence type="ECO:0000313" key="13">
    <source>
        <dbReference type="EMBL" id="SFB70336.1"/>
    </source>
</evidence>
<dbReference type="EC" id="3.1.4.52" evidence="2"/>
<dbReference type="Proteomes" id="UP000182314">
    <property type="component" value="Unassembled WGS sequence"/>
</dbReference>
<dbReference type="EMBL" id="FOKO01000001">
    <property type="protein sequence ID" value="SFB70336.1"/>
    <property type="molecule type" value="Genomic_DNA"/>
</dbReference>
<evidence type="ECO:0000256" key="3">
    <source>
        <dbReference type="ARBA" id="ARBA00022475"/>
    </source>
</evidence>
<dbReference type="PANTHER" id="PTHR33121:SF81">
    <property type="entry name" value="CYCLIC DI-GMP PHOSPHODIESTERASE PDEB-RELATED"/>
    <property type="match status" value="1"/>
</dbReference>
<dbReference type="KEGG" id="kor:AWR26_19105"/>
<evidence type="ECO:0000256" key="9">
    <source>
        <dbReference type="ARBA" id="ARBA00034290"/>
    </source>
</evidence>
<dbReference type="Pfam" id="PF00563">
    <property type="entry name" value="EAL"/>
    <property type="match status" value="1"/>
</dbReference>
<dbReference type="SUPFAM" id="SSF141868">
    <property type="entry name" value="EAL domain-like"/>
    <property type="match status" value="1"/>
</dbReference>
<dbReference type="Gene3D" id="3.20.20.450">
    <property type="entry name" value="EAL domain"/>
    <property type="match status" value="1"/>
</dbReference>
<comment type="subcellular location">
    <subcellularLocation>
        <location evidence="1">Cell membrane</location>
        <topology evidence="1">Multi-pass membrane protein</topology>
    </subcellularLocation>
</comment>
<evidence type="ECO:0000313" key="14">
    <source>
        <dbReference type="Proteomes" id="UP000078227"/>
    </source>
</evidence>
<evidence type="ECO:0000256" key="10">
    <source>
        <dbReference type="SAM" id="Phobius"/>
    </source>
</evidence>
<evidence type="ECO:0000256" key="1">
    <source>
        <dbReference type="ARBA" id="ARBA00004651"/>
    </source>
</evidence>
<dbReference type="Pfam" id="PF12792">
    <property type="entry name" value="CSS-motif"/>
    <property type="match status" value="1"/>
</dbReference>
<evidence type="ECO:0000256" key="6">
    <source>
        <dbReference type="ARBA" id="ARBA00022801"/>
    </source>
</evidence>
<dbReference type="PANTHER" id="PTHR33121">
    <property type="entry name" value="CYCLIC DI-GMP PHOSPHODIESTERASE PDEF"/>
    <property type="match status" value="1"/>
</dbReference>
<name>A0AA94GZY3_9ENTR</name>
<evidence type="ECO:0000256" key="5">
    <source>
        <dbReference type="ARBA" id="ARBA00022692"/>
    </source>
</evidence>
<protein>
    <recommendedName>
        <fullName evidence="2">cyclic-guanylate-specific phosphodiesterase</fullName>
        <ecNumber evidence="2">3.1.4.52</ecNumber>
    </recommendedName>
</protein>
<evidence type="ECO:0000256" key="7">
    <source>
        <dbReference type="ARBA" id="ARBA00022989"/>
    </source>
</evidence>
<reference evidence="13 15" key="1">
    <citation type="submission" date="2016-10" db="EMBL/GenBank/DDBJ databases">
        <authorList>
            <person name="Varghese N."/>
            <person name="Submissions S."/>
        </authorList>
    </citation>
    <scope>NUCLEOTIDE SEQUENCE [LARGE SCALE GENOMIC DNA]</scope>
    <source>
        <strain evidence="13 15">CGMCC 1.7012</strain>
    </source>
</reference>
<keyword evidence="5 10" id="KW-0812">Transmembrane</keyword>
<feature type="transmembrane region" description="Helical" evidence="10">
    <location>
        <begin position="245"/>
        <end position="265"/>
    </location>
</feature>
<keyword evidence="3" id="KW-1003">Cell membrane</keyword>
<dbReference type="AlphaFoldDB" id="A0AA94GZY3"/>
<proteinExistence type="predicted"/>
<evidence type="ECO:0000259" key="11">
    <source>
        <dbReference type="PROSITE" id="PS50883"/>
    </source>
</evidence>
<accession>A0AA94GZY3</accession>
<organism evidence="13 15">
    <name type="scientific">Kosakonia oryzae</name>
    <dbReference type="NCBI Taxonomy" id="497725"/>
    <lineage>
        <taxon>Bacteria</taxon>
        <taxon>Pseudomonadati</taxon>
        <taxon>Pseudomonadota</taxon>
        <taxon>Gammaproteobacteria</taxon>
        <taxon>Enterobacterales</taxon>
        <taxon>Enterobacteriaceae</taxon>
        <taxon>Kosakonia</taxon>
    </lineage>
</organism>
<dbReference type="SMART" id="SM00052">
    <property type="entry name" value="EAL"/>
    <property type="match status" value="1"/>
</dbReference>
<dbReference type="InterPro" id="IPR024744">
    <property type="entry name" value="CSS-motif_dom"/>
</dbReference>
<dbReference type="InterPro" id="IPR050706">
    <property type="entry name" value="Cyclic-di-GMP_PDE-like"/>
</dbReference>
<keyword evidence="4" id="KW-0973">c-di-GMP</keyword>
<dbReference type="RefSeq" id="WP_064569066.1">
    <property type="nucleotide sequence ID" value="NZ_CP014007.2"/>
</dbReference>
<evidence type="ECO:0000313" key="15">
    <source>
        <dbReference type="Proteomes" id="UP000182314"/>
    </source>
</evidence>
<feature type="domain" description="EAL" evidence="11">
    <location>
        <begin position="268"/>
        <end position="516"/>
    </location>
</feature>
<dbReference type="GO" id="GO:0071111">
    <property type="term" value="F:cyclic-guanylate-specific phosphodiesterase activity"/>
    <property type="evidence" value="ECO:0007669"/>
    <property type="project" value="UniProtKB-EC"/>
</dbReference>
<dbReference type="CDD" id="cd01948">
    <property type="entry name" value="EAL"/>
    <property type="match status" value="1"/>
</dbReference>
<dbReference type="InterPro" id="IPR001633">
    <property type="entry name" value="EAL_dom"/>
</dbReference>
<evidence type="ECO:0000313" key="12">
    <source>
        <dbReference type="EMBL" id="ANI85332.1"/>
    </source>
</evidence>
<dbReference type="Proteomes" id="UP000078227">
    <property type="component" value="Chromosome"/>
</dbReference>
<keyword evidence="14" id="KW-1185">Reference proteome</keyword>
<evidence type="ECO:0000256" key="2">
    <source>
        <dbReference type="ARBA" id="ARBA00012282"/>
    </source>
</evidence>